<dbReference type="CDD" id="cd07687">
    <property type="entry name" value="IgC_TCR_delta"/>
    <property type="match status" value="1"/>
</dbReference>
<evidence type="ECO:0000313" key="2">
    <source>
        <dbReference type="EMBL" id="VFV25089.1"/>
    </source>
</evidence>
<evidence type="ECO:0000313" key="3">
    <source>
        <dbReference type="Proteomes" id="UP000386466"/>
    </source>
</evidence>
<dbReference type="InterPro" id="IPR036179">
    <property type="entry name" value="Ig-like_dom_sf"/>
</dbReference>
<keyword evidence="3" id="KW-1185">Reference proteome</keyword>
<dbReference type="Proteomes" id="UP000386466">
    <property type="component" value="Unassembled WGS sequence"/>
</dbReference>
<sequence>MCSWDTRQMFFGAGTKLLVEPQSQPPATPSVFIMRNGTTVACLVKDFYPKDIDIKLESTKKLEEFDPAIVVSPSGKYSAVKLGRYEDPNSVTCLVEHNSKIVSSTNFEPRTNSSGTVKPEPMETENIKLTPKSISEPKATVHHSSQFTAGNVNMLSLTVLGLRMVFAKSLAINFLLTAKLFFF</sequence>
<dbReference type="FunFam" id="2.60.40.10:FF:001810">
    <property type="entry name" value="T cell receptor delta constant"/>
    <property type="match status" value="1"/>
</dbReference>
<evidence type="ECO:0000259" key="1">
    <source>
        <dbReference type="Pfam" id="PF07654"/>
    </source>
</evidence>
<feature type="domain" description="Immunoglobulin C1-set" evidence="1">
    <location>
        <begin position="34"/>
        <end position="99"/>
    </location>
</feature>
<dbReference type="AlphaFoldDB" id="A0A485MXF8"/>
<reference evidence="2 3" key="1">
    <citation type="submission" date="2019-01" db="EMBL/GenBank/DDBJ databases">
        <authorList>
            <person name="Alioto T."/>
            <person name="Alioto T."/>
        </authorList>
    </citation>
    <scope>NUCLEOTIDE SEQUENCE [LARGE SCALE GENOMIC DNA]</scope>
</reference>
<dbReference type="InterPro" id="IPR013783">
    <property type="entry name" value="Ig-like_fold"/>
</dbReference>
<dbReference type="Gene3D" id="2.60.40.10">
    <property type="entry name" value="Immunoglobulins"/>
    <property type="match status" value="1"/>
</dbReference>
<dbReference type="Pfam" id="PF07654">
    <property type="entry name" value="C1-set"/>
    <property type="match status" value="1"/>
</dbReference>
<organism evidence="2 3">
    <name type="scientific">Lynx pardinus</name>
    <name type="common">Iberian lynx</name>
    <name type="synonym">Felis pardina</name>
    <dbReference type="NCBI Taxonomy" id="191816"/>
    <lineage>
        <taxon>Eukaryota</taxon>
        <taxon>Metazoa</taxon>
        <taxon>Chordata</taxon>
        <taxon>Craniata</taxon>
        <taxon>Vertebrata</taxon>
        <taxon>Euteleostomi</taxon>
        <taxon>Mammalia</taxon>
        <taxon>Eutheria</taxon>
        <taxon>Laurasiatheria</taxon>
        <taxon>Carnivora</taxon>
        <taxon>Feliformia</taxon>
        <taxon>Felidae</taxon>
        <taxon>Felinae</taxon>
        <taxon>Lynx</taxon>
    </lineage>
</organism>
<accession>A0A485MXF8</accession>
<dbReference type="EMBL" id="CAAGRJ010007186">
    <property type="protein sequence ID" value="VFV25089.1"/>
    <property type="molecule type" value="Genomic_DNA"/>
</dbReference>
<gene>
    <name evidence="2" type="ORF">LYPA_23C000268</name>
</gene>
<dbReference type="InterPro" id="IPR003597">
    <property type="entry name" value="Ig_C1-set"/>
</dbReference>
<name>A0A485MXF8_LYNPA</name>
<proteinExistence type="predicted"/>
<protein>
    <recommendedName>
        <fullName evidence="1">Immunoglobulin C1-set domain-containing protein</fullName>
    </recommendedName>
</protein>
<dbReference type="SUPFAM" id="SSF48726">
    <property type="entry name" value="Immunoglobulin"/>
    <property type="match status" value="1"/>
</dbReference>